<dbReference type="Pfam" id="PF02182">
    <property type="entry name" value="SAD_SRA"/>
    <property type="match status" value="1"/>
</dbReference>
<dbReference type="EMBL" id="MEHK01000001">
    <property type="protein sequence ID" value="OEJ32134.1"/>
    <property type="molecule type" value="Genomic_DNA"/>
</dbReference>
<dbReference type="InterPro" id="IPR003105">
    <property type="entry name" value="SRA_YDG"/>
</dbReference>
<name>A0A1E5PRF7_9ACTN</name>
<gene>
    <name evidence="3" type="ORF">BGK67_13005</name>
</gene>
<dbReference type="PANTHER" id="PTHR45660:SF13">
    <property type="entry name" value="HISTONE-LYSINE N-METHYLTRANSFERASE SETMAR"/>
    <property type="match status" value="1"/>
</dbReference>
<dbReference type="GO" id="GO:0042054">
    <property type="term" value="F:histone methyltransferase activity"/>
    <property type="evidence" value="ECO:0007669"/>
    <property type="project" value="TreeGrafter"/>
</dbReference>
<dbReference type="AlphaFoldDB" id="A0A1E5PRF7"/>
<dbReference type="InterPro" id="IPR051357">
    <property type="entry name" value="H3K9_HMTase_SUVAR3-9"/>
</dbReference>
<dbReference type="Gene3D" id="2.30.280.10">
    <property type="entry name" value="SRA-YDG"/>
    <property type="match status" value="1"/>
</dbReference>
<dbReference type="STRING" id="36818.BGK67_13005"/>
<dbReference type="GO" id="GO:0005694">
    <property type="term" value="C:chromosome"/>
    <property type="evidence" value="ECO:0007669"/>
    <property type="project" value="UniProtKB-SubCell"/>
</dbReference>
<dbReference type="GO" id="GO:0003690">
    <property type="term" value="F:double-stranded DNA binding"/>
    <property type="evidence" value="ECO:0007669"/>
    <property type="project" value="TreeGrafter"/>
</dbReference>
<evidence type="ECO:0000313" key="3">
    <source>
        <dbReference type="EMBL" id="OEJ32134.1"/>
    </source>
</evidence>
<dbReference type="InterPro" id="IPR015947">
    <property type="entry name" value="PUA-like_sf"/>
</dbReference>
<accession>A0A1E5PRF7</accession>
<dbReference type="InterPro" id="IPR003615">
    <property type="entry name" value="HNH_nuc"/>
</dbReference>
<keyword evidence="4" id="KW-1185">Reference proteome</keyword>
<evidence type="ECO:0000259" key="2">
    <source>
        <dbReference type="PROSITE" id="PS51015"/>
    </source>
</evidence>
<dbReference type="PROSITE" id="PS51015">
    <property type="entry name" value="YDG"/>
    <property type="match status" value="1"/>
</dbReference>
<dbReference type="InterPro" id="IPR036987">
    <property type="entry name" value="SRA-YDG_sf"/>
</dbReference>
<comment type="caution">
    <text evidence="3">The sequence shown here is derived from an EMBL/GenBank/DDBJ whole genome shotgun (WGS) entry which is preliminary data.</text>
</comment>
<dbReference type="Proteomes" id="UP000095705">
    <property type="component" value="Unassembled WGS sequence"/>
</dbReference>
<proteinExistence type="predicted"/>
<dbReference type="Gene3D" id="1.10.30.50">
    <property type="match status" value="1"/>
</dbReference>
<dbReference type="SMART" id="SM00466">
    <property type="entry name" value="SRA"/>
    <property type="match status" value="1"/>
</dbReference>
<comment type="subcellular location">
    <subcellularLocation>
        <location evidence="1">Chromosome</location>
    </subcellularLocation>
</comment>
<dbReference type="CDD" id="cd00085">
    <property type="entry name" value="HNHc"/>
    <property type="match status" value="1"/>
</dbReference>
<organism evidence="3 4">
    <name type="scientific">Streptomyces subrutilus</name>
    <dbReference type="NCBI Taxonomy" id="36818"/>
    <lineage>
        <taxon>Bacteria</taxon>
        <taxon>Bacillati</taxon>
        <taxon>Actinomycetota</taxon>
        <taxon>Actinomycetes</taxon>
        <taxon>Kitasatosporales</taxon>
        <taxon>Streptomycetaceae</taxon>
        <taxon>Streptomyces</taxon>
    </lineage>
</organism>
<feature type="domain" description="YDG" evidence="2">
    <location>
        <begin position="1"/>
        <end position="89"/>
    </location>
</feature>
<reference evidence="3 4" key="1">
    <citation type="submission" date="2016-08" db="EMBL/GenBank/DDBJ databases">
        <title>The complete genome of Streptomyces subrutilus 10-1-1.</title>
        <authorList>
            <person name="Chen X."/>
        </authorList>
    </citation>
    <scope>NUCLEOTIDE SEQUENCE [LARGE SCALE GENOMIC DNA]</scope>
    <source>
        <strain evidence="3 4">10-1-1</strain>
    </source>
</reference>
<evidence type="ECO:0000256" key="1">
    <source>
        <dbReference type="ARBA" id="ARBA00004286"/>
    </source>
</evidence>
<dbReference type="Pfam" id="PF13391">
    <property type="entry name" value="HNH_2"/>
    <property type="match status" value="1"/>
</dbReference>
<dbReference type="SUPFAM" id="SSF88697">
    <property type="entry name" value="PUA domain-like"/>
    <property type="match status" value="1"/>
</dbReference>
<dbReference type="PANTHER" id="PTHR45660">
    <property type="entry name" value="HISTONE-LYSINE N-METHYLTRANSFERASE SETMAR"/>
    <property type="match status" value="1"/>
</dbReference>
<sequence>MVYTGEGGRDRHTGRMVADQTLGESGNAALVMSQAKGHPVRVIEGLGVTGGKRRRATKGYMYRGLYRVAEHWLTVGQEGFRICQFELLKLEPGQVPVPQAVDPLAGAETAFEEQARRYVSQDRLVRDSKVVSEVKRMYNNTCQVCSLRLVVSLEGEAYSEGAHIQAVGTPHFGADRIENVLCLCPNCHALFDRGALQLTDELHVVDGLTGQFRAPLARVKGHNIGVEFARKHRERWANRLP</sequence>
<evidence type="ECO:0000313" key="4">
    <source>
        <dbReference type="Proteomes" id="UP000095705"/>
    </source>
</evidence>
<protein>
    <recommendedName>
        <fullName evidence="2">YDG domain-containing protein</fullName>
    </recommendedName>
</protein>